<protein>
    <recommendedName>
        <fullName evidence="1">Apple domain-containing protein</fullName>
    </recommendedName>
</protein>
<feature type="non-terminal residue" evidence="2">
    <location>
        <position position="178"/>
    </location>
</feature>
<evidence type="ECO:0000313" key="2">
    <source>
        <dbReference type="EMBL" id="WAR30210.1"/>
    </source>
</evidence>
<dbReference type="InterPro" id="IPR003609">
    <property type="entry name" value="Pan_app"/>
</dbReference>
<dbReference type="Gene3D" id="2.60.120.290">
    <property type="entry name" value="Spermadhesin, CUB domain"/>
    <property type="match status" value="1"/>
</dbReference>
<dbReference type="SUPFAM" id="SSF49854">
    <property type="entry name" value="Spermadhesin, CUB domain"/>
    <property type="match status" value="1"/>
</dbReference>
<dbReference type="Gene3D" id="3.50.4.10">
    <property type="entry name" value="Hepatocyte Growth Factor"/>
    <property type="match status" value="1"/>
</dbReference>
<feature type="non-terminal residue" evidence="2">
    <location>
        <position position="1"/>
    </location>
</feature>
<proteinExistence type="predicted"/>
<organism evidence="2 3">
    <name type="scientific">Mya arenaria</name>
    <name type="common">Soft-shell clam</name>
    <dbReference type="NCBI Taxonomy" id="6604"/>
    <lineage>
        <taxon>Eukaryota</taxon>
        <taxon>Metazoa</taxon>
        <taxon>Spiralia</taxon>
        <taxon>Lophotrochozoa</taxon>
        <taxon>Mollusca</taxon>
        <taxon>Bivalvia</taxon>
        <taxon>Autobranchia</taxon>
        <taxon>Heteroconchia</taxon>
        <taxon>Euheterodonta</taxon>
        <taxon>Imparidentia</taxon>
        <taxon>Neoheterodontei</taxon>
        <taxon>Myida</taxon>
        <taxon>Myoidea</taxon>
        <taxon>Myidae</taxon>
        <taxon>Mya</taxon>
    </lineage>
</organism>
<evidence type="ECO:0000259" key="1">
    <source>
        <dbReference type="PROSITE" id="PS50948"/>
    </source>
</evidence>
<reference evidence="2" key="1">
    <citation type="submission" date="2022-11" db="EMBL/GenBank/DDBJ databases">
        <title>Centuries of genome instability and evolution in soft-shell clam transmissible cancer (bioRxiv).</title>
        <authorList>
            <person name="Hart S.F.M."/>
            <person name="Yonemitsu M.A."/>
            <person name="Giersch R.M."/>
            <person name="Beal B.F."/>
            <person name="Arriagada G."/>
            <person name="Davis B.W."/>
            <person name="Ostrander E.A."/>
            <person name="Goff S.P."/>
            <person name="Metzger M.J."/>
        </authorList>
    </citation>
    <scope>NUCLEOTIDE SEQUENCE</scope>
    <source>
        <strain evidence="2">MELC-2E11</strain>
        <tissue evidence="2">Siphon/mantle</tissue>
    </source>
</reference>
<dbReference type="PROSITE" id="PS50948">
    <property type="entry name" value="PAN"/>
    <property type="match status" value="1"/>
</dbReference>
<sequence>LHSRNCANDSTAELFKSKTVDVPVIGGSSIYTNTSQERCDEYCIGAETCVGLKYATSNDTCFTYSDNIAQAQKNYRFLEQNDQDQFSILNCWQSQTELQNVNGLSKEFFNVDICRDDCVFLFTSPGFPFEYPKRLNHKWELYSLASNSFFKLTFTHFNVRGRDERQNTLNSFQQCSDV</sequence>
<evidence type="ECO:0000313" key="3">
    <source>
        <dbReference type="Proteomes" id="UP001164746"/>
    </source>
</evidence>
<dbReference type="InterPro" id="IPR035914">
    <property type="entry name" value="Sperma_CUB_dom_sf"/>
</dbReference>
<gene>
    <name evidence="2" type="ORF">MAR_003778</name>
</gene>
<dbReference type="Proteomes" id="UP001164746">
    <property type="component" value="Chromosome 16"/>
</dbReference>
<keyword evidence="3" id="KW-1185">Reference proteome</keyword>
<dbReference type="EMBL" id="CP111027">
    <property type="protein sequence ID" value="WAR30210.1"/>
    <property type="molecule type" value="Genomic_DNA"/>
</dbReference>
<accession>A0ABY7G7X9</accession>
<feature type="domain" description="Apple" evidence="1">
    <location>
        <begin position="6"/>
        <end position="91"/>
    </location>
</feature>
<name>A0ABY7G7X9_MYAAR</name>